<name>A0A5P1ECP5_ASPOF</name>
<organism evidence="3 4">
    <name type="scientific">Asparagus officinalis</name>
    <name type="common">Garden asparagus</name>
    <dbReference type="NCBI Taxonomy" id="4686"/>
    <lineage>
        <taxon>Eukaryota</taxon>
        <taxon>Viridiplantae</taxon>
        <taxon>Streptophyta</taxon>
        <taxon>Embryophyta</taxon>
        <taxon>Tracheophyta</taxon>
        <taxon>Spermatophyta</taxon>
        <taxon>Magnoliopsida</taxon>
        <taxon>Liliopsida</taxon>
        <taxon>Asparagales</taxon>
        <taxon>Asparagaceae</taxon>
        <taxon>Asparagoideae</taxon>
        <taxon>Asparagus</taxon>
    </lineage>
</organism>
<protein>
    <recommendedName>
        <fullName evidence="2">BIRD-IDD transcription factor second C2H2 zinc finger domain-containing protein</fullName>
    </recommendedName>
</protein>
<feature type="region of interest" description="Disordered" evidence="1">
    <location>
        <begin position="1"/>
        <end position="53"/>
    </location>
</feature>
<gene>
    <name evidence="3" type="ORF">A4U43_C07F4480</name>
</gene>
<evidence type="ECO:0000313" key="3">
    <source>
        <dbReference type="EMBL" id="ONK62491.1"/>
    </source>
</evidence>
<evidence type="ECO:0000259" key="2">
    <source>
        <dbReference type="Pfam" id="PF22996"/>
    </source>
</evidence>
<dbReference type="InterPro" id="IPR031140">
    <property type="entry name" value="IDD1-16"/>
</dbReference>
<feature type="compositionally biased region" description="Polar residues" evidence="1">
    <location>
        <begin position="1"/>
        <end position="16"/>
    </location>
</feature>
<dbReference type="GO" id="GO:0005634">
    <property type="term" value="C:nucleus"/>
    <property type="evidence" value="ECO:0007669"/>
    <property type="project" value="TreeGrafter"/>
</dbReference>
<dbReference type="EMBL" id="CM007387">
    <property type="protein sequence ID" value="ONK62491.1"/>
    <property type="molecule type" value="Genomic_DNA"/>
</dbReference>
<feature type="region of interest" description="Disordered" evidence="1">
    <location>
        <begin position="94"/>
        <end position="118"/>
    </location>
</feature>
<sequence>MCTAADQTQKYRTLTAQPDGDQPIHLRSLQQGASKRDQNLQLHRRPQPPVEAPQRALVRRRVRRVFVCLEPTCVHHDPARALGDLTGIKKAFQQEARERDGSGERGGKKYAVRSDWKC</sequence>
<keyword evidence="4" id="KW-1185">Reference proteome</keyword>
<dbReference type="InterPro" id="IPR055186">
    <property type="entry name" value="C2H2-2nd_BIRD-IDD"/>
</dbReference>
<dbReference type="PANTHER" id="PTHR10593:SF136">
    <property type="entry name" value="PROTEIN INDETERMINATE-DOMAIN 12"/>
    <property type="match status" value="1"/>
</dbReference>
<feature type="domain" description="BIRD-IDD transcription factor second C2H2 zinc finger" evidence="2">
    <location>
        <begin position="63"/>
        <end position="92"/>
    </location>
</feature>
<accession>A0A5P1ECP5</accession>
<dbReference type="PANTHER" id="PTHR10593">
    <property type="entry name" value="SERINE/THREONINE-PROTEIN KINASE RIO"/>
    <property type="match status" value="1"/>
</dbReference>
<proteinExistence type="predicted"/>
<dbReference type="Proteomes" id="UP000243459">
    <property type="component" value="Chromosome 7"/>
</dbReference>
<evidence type="ECO:0000256" key="1">
    <source>
        <dbReference type="SAM" id="MobiDB-lite"/>
    </source>
</evidence>
<dbReference type="Pfam" id="PF22996">
    <property type="entry name" value="C2H2-2nd_BIRD-IDD"/>
    <property type="match status" value="1"/>
</dbReference>
<dbReference type="GO" id="GO:0003700">
    <property type="term" value="F:DNA-binding transcription factor activity"/>
    <property type="evidence" value="ECO:0007669"/>
    <property type="project" value="TreeGrafter"/>
</dbReference>
<dbReference type="OMA" id="QMTCNIR"/>
<dbReference type="Gramene" id="ONK62491">
    <property type="protein sequence ID" value="ONK62491"/>
    <property type="gene ID" value="A4U43_C07F4480"/>
</dbReference>
<reference evidence="4" key="1">
    <citation type="journal article" date="2017" name="Nat. Commun.">
        <title>The asparagus genome sheds light on the origin and evolution of a young Y chromosome.</title>
        <authorList>
            <person name="Harkess A."/>
            <person name="Zhou J."/>
            <person name="Xu C."/>
            <person name="Bowers J.E."/>
            <person name="Van der Hulst R."/>
            <person name="Ayyampalayam S."/>
            <person name="Mercati F."/>
            <person name="Riccardi P."/>
            <person name="McKain M.R."/>
            <person name="Kakrana A."/>
            <person name="Tang H."/>
            <person name="Ray J."/>
            <person name="Groenendijk J."/>
            <person name="Arikit S."/>
            <person name="Mathioni S.M."/>
            <person name="Nakano M."/>
            <person name="Shan H."/>
            <person name="Telgmann-Rauber A."/>
            <person name="Kanno A."/>
            <person name="Yue Z."/>
            <person name="Chen H."/>
            <person name="Li W."/>
            <person name="Chen Y."/>
            <person name="Xu X."/>
            <person name="Zhang Y."/>
            <person name="Luo S."/>
            <person name="Chen H."/>
            <person name="Gao J."/>
            <person name="Mao Z."/>
            <person name="Pires J.C."/>
            <person name="Luo M."/>
            <person name="Kudrna D."/>
            <person name="Wing R.A."/>
            <person name="Meyers B.C."/>
            <person name="Yi K."/>
            <person name="Kong H."/>
            <person name="Lavrijsen P."/>
            <person name="Sunseri F."/>
            <person name="Falavigna A."/>
            <person name="Ye Y."/>
            <person name="Leebens-Mack J.H."/>
            <person name="Chen G."/>
        </authorList>
    </citation>
    <scope>NUCLEOTIDE SEQUENCE [LARGE SCALE GENOMIC DNA]</scope>
    <source>
        <strain evidence="4">cv. DH0086</strain>
    </source>
</reference>
<dbReference type="AlphaFoldDB" id="A0A5P1ECP5"/>
<evidence type="ECO:0000313" key="4">
    <source>
        <dbReference type="Proteomes" id="UP000243459"/>
    </source>
</evidence>
<feature type="compositionally biased region" description="Basic and acidic residues" evidence="1">
    <location>
        <begin position="95"/>
        <end position="118"/>
    </location>
</feature>